<evidence type="ECO:0000256" key="2">
    <source>
        <dbReference type="ARBA" id="ARBA00008174"/>
    </source>
</evidence>
<feature type="compositionally biased region" description="Low complexity" evidence="4">
    <location>
        <begin position="102"/>
        <end position="128"/>
    </location>
</feature>
<evidence type="ECO:0008006" key="9">
    <source>
        <dbReference type="Google" id="ProtNLM"/>
    </source>
</evidence>
<evidence type="ECO:0000256" key="3">
    <source>
        <dbReference type="ARBA" id="ARBA00023242"/>
    </source>
</evidence>
<feature type="compositionally biased region" description="Acidic residues" evidence="4">
    <location>
        <begin position="955"/>
        <end position="964"/>
    </location>
</feature>
<dbReference type="PANTHER" id="PTHR22940:SF5">
    <property type="entry name" value="PROTEIN TIMELESS"/>
    <property type="match status" value="1"/>
</dbReference>
<feature type="compositionally biased region" description="Low complexity" evidence="4">
    <location>
        <begin position="830"/>
        <end position="840"/>
    </location>
</feature>
<feature type="region of interest" description="Disordered" evidence="4">
    <location>
        <begin position="908"/>
        <end position="965"/>
    </location>
</feature>
<feature type="compositionally biased region" description="Pro residues" evidence="4">
    <location>
        <begin position="129"/>
        <end position="139"/>
    </location>
</feature>
<feature type="compositionally biased region" description="Polar residues" evidence="4">
    <location>
        <begin position="375"/>
        <end position="393"/>
    </location>
</feature>
<feature type="domain" description="Timeless C-terminal" evidence="6">
    <location>
        <begin position="969"/>
        <end position="1072"/>
    </location>
</feature>
<reference evidence="7" key="1">
    <citation type="journal article" date="2023" name="G3 (Bethesda)">
        <title>A reference genome for the long-term kleptoplast-retaining sea slug Elysia crispata morphotype clarki.</title>
        <authorList>
            <person name="Eastman K.E."/>
            <person name="Pendleton A.L."/>
            <person name="Shaikh M.A."/>
            <person name="Suttiyut T."/>
            <person name="Ogas R."/>
            <person name="Tomko P."/>
            <person name="Gavelis G."/>
            <person name="Widhalm J.R."/>
            <person name="Wisecaver J.H."/>
        </authorList>
    </citation>
    <scope>NUCLEOTIDE SEQUENCE</scope>
    <source>
        <strain evidence="7">ECLA1</strain>
    </source>
</reference>
<feature type="compositionally biased region" description="Low complexity" evidence="4">
    <location>
        <begin position="908"/>
        <end position="919"/>
    </location>
</feature>
<feature type="region of interest" description="Disordered" evidence="4">
    <location>
        <begin position="373"/>
        <end position="486"/>
    </location>
</feature>
<dbReference type="InterPro" id="IPR006906">
    <property type="entry name" value="Timeless_N"/>
</dbReference>
<evidence type="ECO:0000259" key="6">
    <source>
        <dbReference type="Pfam" id="PF05029"/>
    </source>
</evidence>
<feature type="region of interest" description="Disordered" evidence="4">
    <location>
        <begin position="102"/>
        <end position="147"/>
    </location>
</feature>
<keyword evidence="3" id="KW-0539">Nucleus</keyword>
<feature type="domain" description="Timeless N-terminal" evidence="5">
    <location>
        <begin position="22"/>
        <end position="97"/>
    </location>
</feature>
<feature type="compositionally biased region" description="Low complexity" evidence="4">
    <location>
        <begin position="450"/>
        <end position="462"/>
    </location>
</feature>
<sequence length="1153" mass="127316">MEWNAMKPVGASFCLGDWIEGTYIIGDDCEAILDEMIDELLQEDKQTLVFRRRMVLEKVMENELIPLLKVCDDASIFNKAVRLMANLTQPLETRMVRSASSDSLTQSSSFTTSSTSQCSPSSSSSWPAPALPTPSPPLTNPFSPLSSAPQAERHAAVVSQLINTAKAQCSDLDFCKSLGSNMRGILSKETLKAADCISLNHCVLLLRNLFHIRSGVASNGEASLSHQCLISSFFVTELDKVVFAMLNHKLKETWTIGLAQLISFLFKDYSASLLEPDIDECPVPAHPGAGSGSSRETSSSSNCSLRHSSTAGSGHDRARGAVTQGSNLTSNFKENLQIHSATEQLSSCSSGSEEDDFLLEFKSTEDGRLEIKLTNCPQQPQSGSKESPIVTSDASKHRRSGDSGGSGTGSRSVEDMDVLEAKGSSRSGSSNKGGVQCKGQASDQSSCQMSGQSGEQASGESSPVADDDGSPRVTTTTKEDIQDEAEGGANAYCNSRVMDMDIIVSYLKKFATEIMYSGFVELVENIMRALMTKYDSIFDHSFLMWTVGFFLSFAHQQELDFSKFKEVLNLDLIGYLVYEAVISCEAMEIKRIKKQDMPVEKHRVHLVVCTLNQLFRTLMTHSKMDYLIDLQKCLVHMTDLHQLFVLLIRLQESKAQGLVYLRDLVQTNHVLILMLEQWLARGFIEEATDFTMLDHIRQFATRPMMAKYASLLEQTELSRDTVNVAVLTMMYHVAGDCKRQDTFMQMPILKAFSEIWMQNAISDHAEFNDLVEFVLEMFMSHAENDPHGCAHKLMDGQSREQAEDNGATDEGGDDSGGSSRNGSRGGHVESSMNVGSSNCSSVDFTDEEQNLIFTWITDLEGDDASSENAADYVYRKLQDYGFCRTKEQISKYLQDNGFIELVSSSISPFNSSNSSEQSSPLATKKQQDQLPSSSSSSSPEHQSLDKGSRPSSTEDQPEVTEEDNLIPLLSNKLKAEGLEPQLKWLQRQLLEAAYVKLVLEDSSQRTHVEEPVAKFHAIQNKAIPLVAWNDDLETALNHPYYLMLQRSLGLITHDRGDILFPRIPAFFTPSMLVRKASQLGPLESGLVKFDVESIKKDSSVTHLDMTRPNLSMSKTSAVASHPTGTCGRSVEAADHMWLNMIQKMNGDMDVGSN</sequence>
<evidence type="ECO:0000259" key="5">
    <source>
        <dbReference type="Pfam" id="PF04821"/>
    </source>
</evidence>
<organism evidence="7 8">
    <name type="scientific">Elysia crispata</name>
    <name type="common">lettuce slug</name>
    <dbReference type="NCBI Taxonomy" id="231223"/>
    <lineage>
        <taxon>Eukaryota</taxon>
        <taxon>Metazoa</taxon>
        <taxon>Spiralia</taxon>
        <taxon>Lophotrochozoa</taxon>
        <taxon>Mollusca</taxon>
        <taxon>Gastropoda</taxon>
        <taxon>Heterobranchia</taxon>
        <taxon>Euthyneura</taxon>
        <taxon>Panpulmonata</taxon>
        <taxon>Sacoglossa</taxon>
        <taxon>Placobranchoidea</taxon>
        <taxon>Plakobranchidae</taxon>
        <taxon>Elysia</taxon>
    </lineage>
</organism>
<dbReference type="Pfam" id="PF05029">
    <property type="entry name" value="TIMELESS_C"/>
    <property type="match status" value="1"/>
</dbReference>
<dbReference type="EMBL" id="JAWDGP010003233">
    <property type="protein sequence ID" value="KAK3776266.1"/>
    <property type="molecule type" value="Genomic_DNA"/>
</dbReference>
<keyword evidence="8" id="KW-1185">Reference proteome</keyword>
<evidence type="ECO:0000313" key="7">
    <source>
        <dbReference type="EMBL" id="KAK3776266.1"/>
    </source>
</evidence>
<dbReference type="GO" id="GO:0043111">
    <property type="term" value="P:replication fork arrest"/>
    <property type="evidence" value="ECO:0007669"/>
    <property type="project" value="TreeGrafter"/>
</dbReference>
<evidence type="ECO:0000313" key="8">
    <source>
        <dbReference type="Proteomes" id="UP001283361"/>
    </source>
</evidence>
<feature type="region of interest" description="Disordered" evidence="4">
    <location>
        <begin position="789"/>
        <end position="840"/>
    </location>
</feature>
<gene>
    <name evidence="7" type="ORF">RRG08_039856</name>
</gene>
<name>A0AAE1DMJ9_9GAST</name>
<dbReference type="GO" id="GO:0048511">
    <property type="term" value="P:rhythmic process"/>
    <property type="evidence" value="ECO:0007669"/>
    <property type="project" value="UniProtKB-KW"/>
</dbReference>
<dbReference type="Pfam" id="PF04821">
    <property type="entry name" value="TIMELESS"/>
    <property type="match status" value="2"/>
</dbReference>
<feature type="compositionally biased region" description="Low complexity" evidence="4">
    <location>
        <begin position="422"/>
        <end position="434"/>
    </location>
</feature>
<proteinExistence type="inferred from homology"/>
<dbReference type="GO" id="GO:0006281">
    <property type="term" value="P:DNA repair"/>
    <property type="evidence" value="ECO:0007669"/>
    <property type="project" value="TreeGrafter"/>
</dbReference>
<dbReference type="InterPro" id="IPR044998">
    <property type="entry name" value="Timeless"/>
</dbReference>
<evidence type="ECO:0000256" key="1">
    <source>
        <dbReference type="ARBA" id="ARBA00004123"/>
    </source>
</evidence>
<dbReference type="GO" id="GO:0003677">
    <property type="term" value="F:DNA binding"/>
    <property type="evidence" value="ECO:0007669"/>
    <property type="project" value="TreeGrafter"/>
</dbReference>
<dbReference type="Proteomes" id="UP001283361">
    <property type="component" value="Unassembled WGS sequence"/>
</dbReference>
<dbReference type="PANTHER" id="PTHR22940">
    <property type="entry name" value="TIMEOUT/TIMELESS-2"/>
    <property type="match status" value="1"/>
</dbReference>
<dbReference type="GO" id="GO:0000076">
    <property type="term" value="P:DNA replication checkpoint signaling"/>
    <property type="evidence" value="ECO:0007669"/>
    <property type="project" value="TreeGrafter"/>
</dbReference>
<feature type="compositionally biased region" description="Polar residues" evidence="4">
    <location>
        <begin position="439"/>
        <end position="449"/>
    </location>
</feature>
<comment type="subcellular location">
    <subcellularLocation>
        <location evidence="1">Nucleus</location>
    </subcellularLocation>
</comment>
<feature type="domain" description="Timeless N-terminal" evidence="5">
    <location>
        <begin position="137"/>
        <end position="291"/>
    </location>
</feature>
<dbReference type="AlphaFoldDB" id="A0AAE1DMJ9"/>
<feature type="compositionally biased region" description="Basic and acidic residues" evidence="4">
    <location>
        <begin position="789"/>
        <end position="802"/>
    </location>
</feature>
<evidence type="ECO:0000256" key="4">
    <source>
        <dbReference type="SAM" id="MobiDB-lite"/>
    </source>
</evidence>
<comment type="caution">
    <text evidence="7">The sequence shown here is derived from an EMBL/GenBank/DDBJ whole genome shotgun (WGS) entry which is preliminary data.</text>
</comment>
<feature type="compositionally biased region" description="Low complexity" evidence="4">
    <location>
        <begin position="292"/>
        <end position="309"/>
    </location>
</feature>
<feature type="region of interest" description="Disordered" evidence="4">
    <location>
        <begin position="284"/>
        <end position="326"/>
    </location>
</feature>
<dbReference type="InterPro" id="IPR007725">
    <property type="entry name" value="TIMELESS_C"/>
</dbReference>
<comment type="similarity">
    <text evidence="2">Belongs to the timeless family.</text>
</comment>
<protein>
    <recommendedName>
        <fullName evidence="9">Timeless</fullName>
    </recommendedName>
</protein>
<dbReference type="GO" id="GO:0031298">
    <property type="term" value="C:replication fork protection complex"/>
    <property type="evidence" value="ECO:0007669"/>
    <property type="project" value="TreeGrafter"/>
</dbReference>
<accession>A0AAE1DMJ9</accession>